<evidence type="ECO:0000256" key="1">
    <source>
        <dbReference type="SAM" id="Phobius"/>
    </source>
</evidence>
<dbReference type="PANTHER" id="PTHR30503">
    <property type="entry name" value="INNER MEMBRANE PROTEIN YEDI"/>
    <property type="match status" value="1"/>
</dbReference>
<keyword evidence="1" id="KW-0472">Membrane</keyword>
<dbReference type="RefSeq" id="WP_206230419.1">
    <property type="nucleotide sequence ID" value="NZ_JAFIWB010000020.1"/>
</dbReference>
<comment type="caution">
    <text evidence="2">The sequence shown here is derived from an EMBL/GenBank/DDBJ whole genome shotgun (WGS) entry which is preliminary data.</text>
</comment>
<organism evidence="2 3">
    <name type="scientific">Xanthomonas bonasiae</name>
    <dbReference type="NCBI Taxonomy" id="2810351"/>
    <lineage>
        <taxon>Bacteria</taxon>
        <taxon>Pseudomonadati</taxon>
        <taxon>Pseudomonadota</taxon>
        <taxon>Gammaproteobacteria</taxon>
        <taxon>Lysobacterales</taxon>
        <taxon>Lysobacteraceae</taxon>
        <taxon>Xanthomonas</taxon>
    </lineage>
</organism>
<keyword evidence="3" id="KW-1185">Reference proteome</keyword>
<feature type="transmembrane region" description="Helical" evidence="1">
    <location>
        <begin position="159"/>
        <end position="191"/>
    </location>
</feature>
<dbReference type="Proteomes" id="UP000695802">
    <property type="component" value="Unassembled WGS sequence"/>
</dbReference>
<dbReference type="EMBL" id="JAFIWB010000020">
    <property type="protein sequence ID" value="MBN6103700.1"/>
    <property type="molecule type" value="Genomic_DNA"/>
</dbReference>
<name>A0ABS3B521_9XANT</name>
<gene>
    <name evidence="2" type="ORF">JR064_16145</name>
</gene>
<proteinExistence type="predicted"/>
<feature type="transmembrane region" description="Helical" evidence="1">
    <location>
        <begin position="55"/>
        <end position="72"/>
    </location>
</feature>
<evidence type="ECO:0000313" key="3">
    <source>
        <dbReference type="Proteomes" id="UP000695802"/>
    </source>
</evidence>
<keyword evidence="1" id="KW-0812">Transmembrane</keyword>
<dbReference type="InterPro" id="IPR008526">
    <property type="entry name" value="YedI"/>
</dbReference>
<evidence type="ECO:0000313" key="2">
    <source>
        <dbReference type="EMBL" id="MBN6103700.1"/>
    </source>
</evidence>
<reference evidence="2 3" key="1">
    <citation type="submission" date="2021-02" db="EMBL/GenBank/DDBJ databases">
        <title>Taxonomically Unique Crown Gall-Associated Xanthomonas Stains Have Deficiency in Virulence Repertories.</title>
        <authorList>
            <person name="Mafakheri H."/>
            <person name="Taghavi S.M."/>
            <person name="Dimkic I."/>
            <person name="Nemanja K."/>
            <person name="Osdaghi E."/>
        </authorList>
    </citation>
    <scope>NUCLEOTIDE SEQUENCE [LARGE SCALE GENOMIC DNA]</scope>
    <source>
        <strain evidence="2 3">FX4</strain>
    </source>
</reference>
<dbReference type="PANTHER" id="PTHR30503:SF3">
    <property type="entry name" value="INNER MEMBRANE PROTEIN YEDI"/>
    <property type="match status" value="1"/>
</dbReference>
<feature type="transmembrane region" description="Helical" evidence="1">
    <location>
        <begin position="212"/>
        <end position="233"/>
    </location>
</feature>
<keyword evidence="1" id="KW-1133">Transmembrane helix</keyword>
<sequence length="251" mass="26654">MARSSLFTLFDAMASLLDDAARQAPVGTRLAAEAEIARAWSLLGTVFQRGLRGKLLLVLALLALCALLPWPPLLTDNYDNVLEWTLMALIQLCGAYQCYEGLERVASSWRRPAAERGQDGAARIAAALKGAVRTDLVVSTQCIALACLAAFLFPPVERVLFIVLAAFLLAVVMYAPIAGVVLLAGLGLDLAGREEHGRVALPGRVLLSLAPWLLRGLSWFGLVATLALGVGLVTSAVNGFRSSASTNQSLI</sequence>
<accession>A0ABS3B521</accession>
<dbReference type="Pfam" id="PF05661">
    <property type="entry name" value="DUF808"/>
    <property type="match status" value="1"/>
</dbReference>
<feature type="transmembrane region" description="Helical" evidence="1">
    <location>
        <begin position="136"/>
        <end position="153"/>
    </location>
</feature>
<protein>
    <submittedName>
        <fullName evidence="2">DUF808 family protein</fullName>
    </submittedName>
</protein>